<sequence length="105" mass="11369">MTSTANAAVNLATQAPNVQEEKHLLNFDGTNMIKEPVFCGEQPWDGYGIILAEGSQVMHQGAAEILVTHKTGSDKGKTIVMAMSGMELLMGNDFLKQLGSIRINY</sequence>
<keyword evidence="2" id="KW-1185">Reference proteome</keyword>
<evidence type="ECO:0000313" key="1">
    <source>
        <dbReference type="EMBL" id="KAK4007594.1"/>
    </source>
</evidence>
<accession>A0ABQ9Z3Y0</accession>
<comment type="caution">
    <text evidence="1">The sequence shown here is derived from an EMBL/GenBank/DDBJ whole genome shotgun (WGS) entry which is preliminary data.</text>
</comment>
<dbReference type="Proteomes" id="UP001234178">
    <property type="component" value="Unassembled WGS sequence"/>
</dbReference>
<name>A0ABQ9Z3Y0_9CRUS</name>
<organism evidence="1 2">
    <name type="scientific">Daphnia magna</name>
    <dbReference type="NCBI Taxonomy" id="35525"/>
    <lineage>
        <taxon>Eukaryota</taxon>
        <taxon>Metazoa</taxon>
        <taxon>Ecdysozoa</taxon>
        <taxon>Arthropoda</taxon>
        <taxon>Crustacea</taxon>
        <taxon>Branchiopoda</taxon>
        <taxon>Diplostraca</taxon>
        <taxon>Cladocera</taxon>
        <taxon>Anomopoda</taxon>
        <taxon>Daphniidae</taxon>
        <taxon>Daphnia</taxon>
    </lineage>
</organism>
<proteinExistence type="predicted"/>
<evidence type="ECO:0000313" key="2">
    <source>
        <dbReference type="Proteomes" id="UP001234178"/>
    </source>
</evidence>
<reference evidence="1 2" key="1">
    <citation type="journal article" date="2023" name="Nucleic Acids Res.">
        <title>The hologenome of Daphnia magna reveals possible DNA methylation and microbiome-mediated evolution of the host genome.</title>
        <authorList>
            <person name="Chaturvedi A."/>
            <person name="Li X."/>
            <person name="Dhandapani V."/>
            <person name="Marshall H."/>
            <person name="Kissane S."/>
            <person name="Cuenca-Cambronero M."/>
            <person name="Asole G."/>
            <person name="Calvet F."/>
            <person name="Ruiz-Romero M."/>
            <person name="Marangio P."/>
            <person name="Guigo R."/>
            <person name="Rago D."/>
            <person name="Mirbahai L."/>
            <person name="Eastwood N."/>
            <person name="Colbourne J.K."/>
            <person name="Zhou J."/>
            <person name="Mallon E."/>
            <person name="Orsini L."/>
        </authorList>
    </citation>
    <scope>NUCLEOTIDE SEQUENCE [LARGE SCALE GENOMIC DNA]</scope>
    <source>
        <strain evidence="1">LRV0_1</strain>
    </source>
</reference>
<dbReference type="EMBL" id="JAOYFB010000002">
    <property type="protein sequence ID" value="KAK4007594.1"/>
    <property type="molecule type" value="Genomic_DNA"/>
</dbReference>
<protein>
    <submittedName>
        <fullName evidence="1">Uncharacterized protein</fullName>
    </submittedName>
</protein>
<gene>
    <name evidence="1" type="ORF">OUZ56_012749</name>
</gene>